<dbReference type="STRING" id="1324957.K933_17277"/>
<evidence type="ECO:0000256" key="6">
    <source>
        <dbReference type="ARBA" id="ARBA00023014"/>
    </source>
</evidence>
<dbReference type="PANTHER" id="PTHR42836:SF1">
    <property type="entry name" value="7-CARBOXY-7-DEAZAGUANINE SYNTHASE"/>
    <property type="match status" value="1"/>
</dbReference>
<feature type="compositionally biased region" description="Basic and acidic residues" evidence="9">
    <location>
        <begin position="142"/>
        <end position="158"/>
    </location>
</feature>
<comment type="caution">
    <text evidence="11">The sequence shown here is derived from an EMBL/GenBank/DDBJ whole genome shotgun (WGS) entry which is preliminary data.</text>
</comment>
<dbReference type="Proteomes" id="UP000017840">
    <property type="component" value="Unassembled WGS sequence"/>
</dbReference>
<evidence type="ECO:0000313" key="12">
    <source>
        <dbReference type="Proteomes" id="UP000017840"/>
    </source>
</evidence>
<organism evidence="11 12">
    <name type="scientific">Candidatus Halobonum tyrrellensis G22</name>
    <dbReference type="NCBI Taxonomy" id="1324957"/>
    <lineage>
        <taxon>Archaea</taxon>
        <taxon>Methanobacteriati</taxon>
        <taxon>Methanobacteriota</taxon>
        <taxon>Stenosarchaea group</taxon>
        <taxon>Halobacteria</taxon>
        <taxon>Halobacteriales</taxon>
        <taxon>Haloferacaceae</taxon>
        <taxon>Candidatus Halobonum</taxon>
    </lineage>
</organism>
<evidence type="ECO:0000256" key="5">
    <source>
        <dbReference type="ARBA" id="ARBA00023004"/>
    </source>
</evidence>
<dbReference type="HAMAP" id="MF_00917">
    <property type="entry name" value="QueE"/>
    <property type="match status" value="1"/>
</dbReference>
<evidence type="ECO:0000256" key="1">
    <source>
        <dbReference type="ARBA" id="ARBA00022485"/>
    </source>
</evidence>
<evidence type="ECO:0000256" key="3">
    <source>
        <dbReference type="ARBA" id="ARBA00022723"/>
    </source>
</evidence>
<dbReference type="PANTHER" id="PTHR42836">
    <property type="entry name" value="7-CARBOXY-7-DEAZAGUANINE SYNTHASE"/>
    <property type="match status" value="1"/>
</dbReference>
<feature type="binding site" evidence="8">
    <location>
        <position position="50"/>
    </location>
    <ligand>
        <name>[4Fe-4S] cluster</name>
        <dbReference type="ChEBI" id="CHEBI:49883"/>
        <note>4Fe-4S-S-AdoMet</note>
    </ligand>
</feature>
<evidence type="ECO:0000313" key="11">
    <source>
        <dbReference type="EMBL" id="ESP86857.1"/>
    </source>
</evidence>
<feature type="binding site" evidence="8">
    <location>
        <begin position="52"/>
        <end position="54"/>
    </location>
    <ligand>
        <name>S-adenosyl-L-methionine</name>
        <dbReference type="ChEBI" id="CHEBI:59789"/>
    </ligand>
</feature>
<dbReference type="InterPro" id="IPR058240">
    <property type="entry name" value="rSAM_sf"/>
</dbReference>
<reference evidence="11 12" key="1">
    <citation type="journal article" date="2013" name="Genome Announc.">
        <title>Draft Genome Sequence of 'Candidatus Halobonum tyrrellensis' Strain G22, Isolated from the Hypersaline Waters of Lake Tyrrell, Australia.</title>
        <authorList>
            <person name="Ugalde J.A."/>
            <person name="Narasingarao P."/>
            <person name="Kuo S."/>
            <person name="Podell S."/>
            <person name="Allen E.E."/>
        </authorList>
    </citation>
    <scope>NUCLEOTIDE SEQUENCE [LARGE SCALE GENOMIC DNA]</scope>
    <source>
        <strain evidence="11 12">G22</strain>
    </source>
</reference>
<dbReference type="RefSeq" id="WP_023396022.1">
    <property type="nucleotide sequence ID" value="NZ_ASGZ01000070.1"/>
</dbReference>
<dbReference type="CDD" id="cd01335">
    <property type="entry name" value="Radical_SAM"/>
    <property type="match status" value="1"/>
</dbReference>
<dbReference type="InterPro" id="IPR024924">
    <property type="entry name" value="7-CO-7-deazaguanine_synth-like"/>
</dbReference>
<feature type="domain" description="Radical SAM core" evidence="10">
    <location>
        <begin position="33"/>
        <end position="251"/>
    </location>
</feature>
<dbReference type="InterPro" id="IPR013785">
    <property type="entry name" value="Aldolase_TIM"/>
</dbReference>
<comment type="catalytic activity">
    <reaction evidence="8">
        <text>6-carboxy-5,6,7,8-tetrahydropterin + H(+) = 7-carboxy-7-carbaguanine + NH4(+)</text>
        <dbReference type="Rhea" id="RHEA:27974"/>
        <dbReference type="ChEBI" id="CHEBI:15378"/>
        <dbReference type="ChEBI" id="CHEBI:28938"/>
        <dbReference type="ChEBI" id="CHEBI:61032"/>
        <dbReference type="ChEBI" id="CHEBI:61036"/>
        <dbReference type="EC" id="4.3.99.3"/>
    </reaction>
</comment>
<name>V4IUK0_9EURY</name>
<dbReference type="EMBL" id="ASGZ01000070">
    <property type="protein sequence ID" value="ESP86857.1"/>
    <property type="molecule type" value="Genomic_DNA"/>
</dbReference>
<comment type="pathway">
    <text evidence="8">Purine metabolism; 7-cyano-7-deazaguanine biosynthesis.</text>
</comment>
<dbReference type="PATRIC" id="fig|1324957.4.peg.3502"/>
<dbReference type="Gene3D" id="3.20.20.70">
    <property type="entry name" value="Aldolase class I"/>
    <property type="match status" value="1"/>
</dbReference>
<keyword evidence="2 8" id="KW-0949">S-adenosyl-L-methionine</keyword>
<keyword evidence="4 8" id="KW-0460">Magnesium</keyword>
<dbReference type="EC" id="4.3.99.3" evidence="8"/>
<feature type="binding site" evidence="8">
    <location>
        <position position="55"/>
    </location>
    <ligand>
        <name>Mg(2+)</name>
        <dbReference type="ChEBI" id="CHEBI:18420"/>
    </ligand>
</feature>
<dbReference type="SUPFAM" id="SSF102114">
    <property type="entry name" value="Radical SAM enzymes"/>
    <property type="match status" value="1"/>
</dbReference>
<evidence type="ECO:0000256" key="9">
    <source>
        <dbReference type="SAM" id="MobiDB-lite"/>
    </source>
</evidence>
<dbReference type="PROSITE" id="PS51918">
    <property type="entry name" value="RADICAL_SAM"/>
    <property type="match status" value="1"/>
</dbReference>
<dbReference type="GO" id="GO:1904047">
    <property type="term" value="F:S-adenosyl-L-methionine binding"/>
    <property type="evidence" value="ECO:0007669"/>
    <property type="project" value="UniProtKB-UniRule"/>
</dbReference>
<proteinExistence type="inferred from homology"/>
<comment type="caution">
    <text evidence="8">Lacks conserved residue(s) required for the propagation of feature annotation.</text>
</comment>
<keyword evidence="12" id="KW-1185">Reference proteome</keyword>
<feature type="binding site" evidence="8">
    <location>
        <position position="42"/>
    </location>
    <ligand>
        <name>substrate</name>
    </ligand>
</feature>
<evidence type="ECO:0000256" key="4">
    <source>
        <dbReference type="ARBA" id="ARBA00022842"/>
    </source>
</evidence>
<keyword evidence="6 8" id="KW-0411">Iron-sulfur</keyword>
<feature type="binding site" evidence="8">
    <location>
        <position position="90"/>
    </location>
    <ligand>
        <name>S-adenosyl-L-methionine</name>
        <dbReference type="ChEBI" id="CHEBI:59789"/>
    </ligand>
</feature>
<keyword evidence="1 8" id="KW-0004">4Fe-4S</keyword>
<dbReference type="AlphaFoldDB" id="V4IUK0"/>
<dbReference type="PIRSF" id="PIRSF000370">
    <property type="entry name" value="QueE"/>
    <property type="match status" value="1"/>
</dbReference>
<gene>
    <name evidence="8" type="primary">queE</name>
    <name evidence="11" type="ORF">K933_17277</name>
</gene>
<evidence type="ECO:0000256" key="8">
    <source>
        <dbReference type="HAMAP-Rule" id="MF_00917"/>
    </source>
</evidence>
<accession>V4IUK0</accession>
<feature type="binding site" evidence="8">
    <location>
        <position position="88"/>
    </location>
    <ligand>
        <name>substrate</name>
    </ligand>
</feature>
<comment type="cofactor">
    <cofactor evidence="8">
        <name>S-adenosyl-L-methionine</name>
        <dbReference type="ChEBI" id="CHEBI:59789"/>
    </cofactor>
    <text evidence="8">Binds 1 S-adenosyl-L-methionine per subunit.</text>
</comment>
<evidence type="ECO:0000256" key="7">
    <source>
        <dbReference type="ARBA" id="ARBA00023239"/>
    </source>
</evidence>
<dbReference type="UniPathway" id="UPA00391"/>
<dbReference type="GO" id="GO:0016840">
    <property type="term" value="F:carbon-nitrogen lyase activity"/>
    <property type="evidence" value="ECO:0007669"/>
    <property type="project" value="UniProtKB-UniRule"/>
</dbReference>
<dbReference type="GO" id="GO:0051539">
    <property type="term" value="F:4 iron, 4 sulfur cluster binding"/>
    <property type="evidence" value="ECO:0007669"/>
    <property type="project" value="UniProtKB-UniRule"/>
</dbReference>
<keyword evidence="3 8" id="KW-0479">Metal-binding</keyword>
<sequence length="255" mass="28443">MPVNSRTDSDGATEGETLPINELFYSLQGEGKLAGVPSVFVRTSGCNLRCWFCDSYHTSWEPTHAQMTLDEIVEEIQVHEKADHVVLTGGEPLIHTESATLLERLNELGYHTTVETNGTIQPGAPIDLASISPKLSSSTPTPERDPKGEGEWEDRHEESRIDMDALSGLVDRYESQLKFVVTGPDDLVEIEQILDRVRQATETNITDSDVLLMPEGTTRDELDERRNAVAELAMEHGYRYTPRLHVDLWNDAPGT</sequence>
<comment type="function">
    <text evidence="8">Catalyzes the complex heterocyclic radical-mediated conversion of 6-carboxy-5,6,7,8-tetrahydropterin (CPH4) to 7-carboxy-7-deazaguanine (CDG), a step common to the biosynthetic pathways of all 7-deazapurine-containing compounds.</text>
</comment>
<feature type="binding site" evidence="8">
    <location>
        <begin position="132"/>
        <end position="134"/>
    </location>
    <ligand>
        <name>S-adenosyl-L-methionine</name>
        <dbReference type="ChEBI" id="CHEBI:59789"/>
    </ligand>
</feature>
<dbReference type="Pfam" id="PF04055">
    <property type="entry name" value="Radical_SAM"/>
    <property type="match status" value="1"/>
</dbReference>
<comment type="similarity">
    <text evidence="8">Belongs to the radical SAM superfamily. 7-carboxy-7-deazaguanine synthase family.</text>
</comment>
<keyword evidence="7 8" id="KW-0456">Lyase</keyword>
<dbReference type="SFLD" id="SFLDS00029">
    <property type="entry name" value="Radical_SAM"/>
    <property type="match status" value="1"/>
</dbReference>
<comment type="cofactor">
    <cofactor evidence="8">
        <name>[4Fe-4S] cluster</name>
        <dbReference type="ChEBI" id="CHEBI:49883"/>
    </cofactor>
    <text evidence="8">Binds 1 [4Fe-4S] cluster. The cluster is coordinated with 3 cysteines and an exchangeable S-adenosyl-L-methionine.</text>
</comment>
<feature type="binding site" evidence="8">
    <location>
        <position position="46"/>
    </location>
    <ligand>
        <name>[4Fe-4S] cluster</name>
        <dbReference type="ChEBI" id="CHEBI:49883"/>
        <note>4Fe-4S-S-AdoMet</note>
    </ligand>
</feature>
<dbReference type="OrthoDB" id="371936at2157"/>
<feature type="binding site" evidence="8">
    <location>
        <begin position="27"/>
        <end position="29"/>
    </location>
    <ligand>
        <name>substrate</name>
    </ligand>
</feature>
<feature type="region of interest" description="Disordered" evidence="9">
    <location>
        <begin position="115"/>
        <end position="158"/>
    </location>
</feature>
<protein>
    <recommendedName>
        <fullName evidence="8">7-carboxy-7-deazaguanine synthase</fullName>
        <shortName evidence="8">CDG synthase</shortName>
        <ecNumber evidence="8">4.3.99.3</ecNumber>
    </recommendedName>
    <alternativeName>
        <fullName evidence="8">Archaeosine biosynthesis protein QueE</fullName>
    </alternativeName>
</protein>
<feature type="binding site" evidence="8">
    <location>
        <position position="53"/>
    </location>
    <ligand>
        <name>[4Fe-4S] cluster</name>
        <dbReference type="ChEBI" id="CHEBI:49883"/>
        <note>4Fe-4S-S-AdoMet</note>
    </ligand>
</feature>
<dbReference type="eggNOG" id="arCOG02173">
    <property type="taxonomic scope" value="Archaea"/>
</dbReference>
<evidence type="ECO:0000256" key="2">
    <source>
        <dbReference type="ARBA" id="ARBA00022691"/>
    </source>
</evidence>
<dbReference type="InterPro" id="IPR007197">
    <property type="entry name" value="rSAM"/>
</dbReference>
<comment type="cofactor">
    <cofactor evidence="8">
        <name>Mg(2+)</name>
        <dbReference type="ChEBI" id="CHEBI:18420"/>
    </cofactor>
</comment>
<dbReference type="GO" id="GO:0000287">
    <property type="term" value="F:magnesium ion binding"/>
    <property type="evidence" value="ECO:0007669"/>
    <property type="project" value="UniProtKB-UniRule"/>
</dbReference>
<evidence type="ECO:0000259" key="10">
    <source>
        <dbReference type="PROSITE" id="PS51918"/>
    </source>
</evidence>
<keyword evidence="5 8" id="KW-0408">Iron</keyword>
<comment type="subunit">
    <text evidence="8">Homodimer.</text>
</comment>